<dbReference type="SMART" id="SM00052">
    <property type="entry name" value="EAL"/>
    <property type="match status" value="1"/>
</dbReference>
<dbReference type="CDD" id="cd01949">
    <property type="entry name" value="GGDEF"/>
    <property type="match status" value="1"/>
</dbReference>
<organism evidence="6 7">
    <name type="scientific">Dechloromonas hankyongensis</name>
    <dbReference type="NCBI Taxonomy" id="2908002"/>
    <lineage>
        <taxon>Bacteria</taxon>
        <taxon>Pseudomonadati</taxon>
        <taxon>Pseudomonadota</taxon>
        <taxon>Betaproteobacteria</taxon>
        <taxon>Rhodocyclales</taxon>
        <taxon>Azonexaceae</taxon>
        <taxon>Dechloromonas</taxon>
    </lineage>
</organism>
<dbReference type="SUPFAM" id="SSF55785">
    <property type="entry name" value="PYP-like sensor domain (PAS domain)"/>
    <property type="match status" value="1"/>
</dbReference>
<gene>
    <name evidence="6" type="ORF">LZ012_06590</name>
</gene>
<dbReference type="Pfam" id="PF00563">
    <property type="entry name" value="EAL"/>
    <property type="match status" value="1"/>
</dbReference>
<comment type="caution">
    <text evidence="6">The sequence shown here is derived from an EMBL/GenBank/DDBJ whole genome shotgun (WGS) entry which is preliminary data.</text>
</comment>
<evidence type="ECO:0000259" key="2">
    <source>
        <dbReference type="PROSITE" id="PS50112"/>
    </source>
</evidence>
<evidence type="ECO:0000313" key="6">
    <source>
        <dbReference type="EMBL" id="MCG2576661.1"/>
    </source>
</evidence>
<dbReference type="RefSeq" id="WP_275708844.1">
    <property type="nucleotide sequence ID" value="NZ_JAKLTN010000001.1"/>
</dbReference>
<feature type="domain" description="PAC" evidence="3">
    <location>
        <begin position="161"/>
        <end position="213"/>
    </location>
</feature>
<keyword evidence="1" id="KW-0812">Transmembrane</keyword>
<evidence type="ECO:0000259" key="4">
    <source>
        <dbReference type="PROSITE" id="PS50883"/>
    </source>
</evidence>
<dbReference type="InterPro" id="IPR043128">
    <property type="entry name" value="Rev_trsase/Diguanyl_cyclase"/>
</dbReference>
<dbReference type="InterPro" id="IPR029787">
    <property type="entry name" value="Nucleotide_cyclase"/>
</dbReference>
<evidence type="ECO:0000256" key="1">
    <source>
        <dbReference type="SAM" id="Phobius"/>
    </source>
</evidence>
<dbReference type="Gene3D" id="3.30.450.20">
    <property type="entry name" value="PAS domain"/>
    <property type="match status" value="1"/>
</dbReference>
<feature type="domain" description="PAS" evidence="2">
    <location>
        <begin position="88"/>
        <end position="134"/>
    </location>
</feature>
<dbReference type="SMART" id="SM00091">
    <property type="entry name" value="PAS"/>
    <property type="match status" value="1"/>
</dbReference>
<evidence type="ECO:0000259" key="3">
    <source>
        <dbReference type="PROSITE" id="PS50113"/>
    </source>
</evidence>
<dbReference type="Gene3D" id="3.20.20.450">
    <property type="entry name" value="EAL domain"/>
    <property type="match status" value="1"/>
</dbReference>
<dbReference type="NCBIfam" id="TIGR00254">
    <property type="entry name" value="GGDEF"/>
    <property type="match status" value="1"/>
</dbReference>
<dbReference type="SMART" id="SM00267">
    <property type="entry name" value="GGDEF"/>
    <property type="match status" value="1"/>
</dbReference>
<dbReference type="Pfam" id="PF00990">
    <property type="entry name" value="GGDEF"/>
    <property type="match status" value="1"/>
</dbReference>
<dbReference type="PROSITE" id="PS50883">
    <property type="entry name" value="EAL"/>
    <property type="match status" value="1"/>
</dbReference>
<dbReference type="PROSITE" id="PS50112">
    <property type="entry name" value="PAS"/>
    <property type="match status" value="1"/>
</dbReference>
<feature type="domain" description="EAL" evidence="4">
    <location>
        <begin position="387"/>
        <end position="641"/>
    </location>
</feature>
<dbReference type="PROSITE" id="PS50887">
    <property type="entry name" value="GGDEF"/>
    <property type="match status" value="1"/>
</dbReference>
<keyword evidence="1" id="KW-0472">Membrane</keyword>
<protein>
    <submittedName>
        <fullName evidence="6">EAL domain-containing protein</fullName>
    </submittedName>
</protein>
<dbReference type="SUPFAM" id="SSF55073">
    <property type="entry name" value="Nucleotide cyclase"/>
    <property type="match status" value="1"/>
</dbReference>
<dbReference type="CDD" id="cd00130">
    <property type="entry name" value="PAS"/>
    <property type="match status" value="1"/>
</dbReference>
<dbReference type="InterPro" id="IPR000160">
    <property type="entry name" value="GGDEF_dom"/>
</dbReference>
<dbReference type="EMBL" id="JAKLTN010000001">
    <property type="protein sequence ID" value="MCG2576661.1"/>
    <property type="molecule type" value="Genomic_DNA"/>
</dbReference>
<proteinExistence type="predicted"/>
<dbReference type="PANTHER" id="PTHR44757">
    <property type="entry name" value="DIGUANYLATE CYCLASE DGCP"/>
    <property type="match status" value="1"/>
</dbReference>
<evidence type="ECO:0000259" key="5">
    <source>
        <dbReference type="PROSITE" id="PS50887"/>
    </source>
</evidence>
<dbReference type="Gene3D" id="3.30.70.270">
    <property type="match status" value="1"/>
</dbReference>
<dbReference type="InterPro" id="IPR035965">
    <property type="entry name" value="PAS-like_dom_sf"/>
</dbReference>
<keyword evidence="1" id="KW-1133">Transmembrane helix</keyword>
<dbReference type="InterPro" id="IPR001633">
    <property type="entry name" value="EAL_dom"/>
</dbReference>
<dbReference type="InterPro" id="IPR000700">
    <property type="entry name" value="PAS-assoc_C"/>
</dbReference>
<feature type="transmembrane region" description="Helical" evidence="1">
    <location>
        <begin position="12"/>
        <end position="34"/>
    </location>
</feature>
<name>A0ABS9K0I2_9RHOO</name>
<dbReference type="CDD" id="cd01948">
    <property type="entry name" value="EAL"/>
    <property type="match status" value="1"/>
</dbReference>
<dbReference type="SUPFAM" id="SSF141868">
    <property type="entry name" value="EAL domain-like"/>
    <property type="match status" value="1"/>
</dbReference>
<accession>A0ABS9K0I2</accession>
<dbReference type="PANTHER" id="PTHR44757:SF2">
    <property type="entry name" value="BIOFILM ARCHITECTURE MAINTENANCE PROTEIN MBAA"/>
    <property type="match status" value="1"/>
</dbReference>
<dbReference type="InterPro" id="IPR052155">
    <property type="entry name" value="Biofilm_reg_signaling"/>
</dbReference>
<dbReference type="PROSITE" id="PS50113">
    <property type="entry name" value="PAC"/>
    <property type="match status" value="1"/>
</dbReference>
<dbReference type="Pfam" id="PF13426">
    <property type="entry name" value="PAS_9"/>
    <property type="match status" value="1"/>
</dbReference>
<dbReference type="Proteomes" id="UP001165384">
    <property type="component" value="Unassembled WGS sequence"/>
</dbReference>
<feature type="domain" description="GGDEF" evidence="5">
    <location>
        <begin position="245"/>
        <end position="378"/>
    </location>
</feature>
<sequence length="647" mass="71350">MTQLPAVAGRKFVLFALAALVLVWCVIGHDLWLLGRSAKSALQPLGDWGVRADLPPKLLVVVLGLLLTALVWRAGRQLQRAEHEGAARLALQRLVVDHASEAMMVTDNAQRILSINAAFTTITGYRPEDVIGKTPTRLSADHLGLSMHRSIWDFVAQNGCWEGEIWDRRKDGTIYPKQMRIAAICQDGANVSHYVAVFCDISESKAQAQRLEYLARHDPLTNLPNRLALDAHLHAAIEAAVPGMDRMALMIIDLDNFKTVNDSLGHPAGDRLLGELARRMSGQMGHHQRLFRLGGDEFVIFIDRLRSEETVIELSGRLSRVIGEPSDIDGHALHMTPSIGISLYPEDGRDAQTLIRNADTAMYYAKANGRANYKFFTEPMKAAATRRLHLESELWRALADNQLVLHYQPQIDLLSGKVVGVEALVRWRHPTRGLIGPAEFIPVAEECGLILPLGHWVLLTACRQARSWIDQGIDMGEMAVNISAHQFRQPEFAQSVRAILAETGLDAGRLELEITESTIMHGVDAAITTMAELRGMGVRLAIDDFGTGYSSLAYLRRFPLDRLKIDRSFLADIDSDPDAASLLTSIVLLGRSLGLQLVAEGVENLAQAEFLRSLECERVQGFHFYQPASAEEVVGFGGFGLLAALPA</sequence>
<dbReference type="InterPro" id="IPR035919">
    <property type="entry name" value="EAL_sf"/>
</dbReference>
<reference evidence="6" key="1">
    <citation type="submission" date="2022-01" db="EMBL/GenBank/DDBJ databases">
        <authorList>
            <person name="Jo J.-H."/>
            <person name="Im W.-T."/>
        </authorList>
    </citation>
    <scope>NUCLEOTIDE SEQUENCE</scope>
    <source>
        <strain evidence="6">XY25</strain>
    </source>
</reference>
<dbReference type="InterPro" id="IPR000014">
    <property type="entry name" value="PAS"/>
</dbReference>
<dbReference type="NCBIfam" id="TIGR00229">
    <property type="entry name" value="sensory_box"/>
    <property type="match status" value="1"/>
</dbReference>
<keyword evidence="7" id="KW-1185">Reference proteome</keyword>
<evidence type="ECO:0000313" key="7">
    <source>
        <dbReference type="Proteomes" id="UP001165384"/>
    </source>
</evidence>